<accession>A0A363CXK5</accession>
<evidence type="ECO:0008006" key="3">
    <source>
        <dbReference type="Google" id="ProtNLM"/>
    </source>
</evidence>
<evidence type="ECO:0000313" key="2">
    <source>
        <dbReference type="Proteomes" id="UP000251135"/>
    </source>
</evidence>
<dbReference type="AlphaFoldDB" id="A0A363CXK5"/>
<protein>
    <recommendedName>
        <fullName evidence="3">Thioredoxin domain-containing protein</fullName>
    </recommendedName>
</protein>
<keyword evidence="2" id="KW-1185">Reference proteome</keyword>
<evidence type="ECO:0000313" key="1">
    <source>
        <dbReference type="EMBL" id="PUE63826.1"/>
    </source>
</evidence>
<proteinExistence type="predicted"/>
<dbReference type="OrthoDB" id="5343867at2"/>
<dbReference type="EMBL" id="MUXE01000013">
    <property type="protein sequence ID" value="PUE63826.1"/>
    <property type="molecule type" value="Genomic_DNA"/>
</dbReference>
<sequence>MKNIFKIVFLGIIGFGLLAYLTAPKNPNKNEIDQNKKVLNIDFIPGHFDLVSNNPYTKAETLFKKGVEKYIIVLNHDSLVLFKDLYKYTDKNIVLIANISNTPWLIKQLAVNGKLEEMYKNSKIPLINDSNGFFMNSLDLKDNTQNKYFIYKLNSDGTIIKTDEGLVELNSLEKGISEENSKISLEQIVKSL</sequence>
<dbReference type="Proteomes" id="UP000251135">
    <property type="component" value="Unassembled WGS sequence"/>
</dbReference>
<gene>
    <name evidence="1" type="ORF">B0174_09050</name>
</gene>
<name>A0A363CXK5_9BACT</name>
<comment type="caution">
    <text evidence="1">The sequence shown here is derived from an EMBL/GenBank/DDBJ whole genome shotgun (WGS) entry which is preliminary data.</text>
</comment>
<dbReference type="RefSeq" id="WP_108559899.1">
    <property type="nucleotide sequence ID" value="NZ_MUXE01000013.1"/>
</dbReference>
<reference evidence="1 2" key="1">
    <citation type="submission" date="2017-02" db="EMBL/GenBank/DDBJ databases">
        <title>Arcobacter caeni sp. nov, a new Arcobacter species isolated from reclaimed water.</title>
        <authorList>
            <person name="Figueras M.J."/>
            <person name="Perez-Cataluna A."/>
            <person name="Salas-Masso N."/>
        </authorList>
    </citation>
    <scope>NUCLEOTIDE SEQUENCE [LARGE SCALE GENOMIC DNA]</scope>
    <source>
        <strain evidence="1 2">RW17-10</strain>
    </source>
</reference>
<organism evidence="1 2">
    <name type="scientific">Arcobacter caeni</name>
    <dbReference type="NCBI Taxonomy" id="1912877"/>
    <lineage>
        <taxon>Bacteria</taxon>
        <taxon>Pseudomonadati</taxon>
        <taxon>Campylobacterota</taxon>
        <taxon>Epsilonproteobacteria</taxon>
        <taxon>Campylobacterales</taxon>
        <taxon>Arcobacteraceae</taxon>
        <taxon>Arcobacter</taxon>
    </lineage>
</organism>